<evidence type="ECO:0000313" key="2">
    <source>
        <dbReference type="EMBL" id="WXK94721.1"/>
    </source>
</evidence>
<dbReference type="RefSeq" id="WP_406637910.1">
    <property type="nucleotide sequence ID" value="NZ_CP148033.1"/>
</dbReference>
<dbReference type="PROSITE" id="PS50965">
    <property type="entry name" value="NERD"/>
    <property type="match status" value="1"/>
</dbReference>
<reference evidence="2 3" key="1">
    <citation type="submission" date="2024-03" db="EMBL/GenBank/DDBJ databases">
        <title>Rhodococcus navarretei sp. nov. and Pseudarthrobacter quantumdoti sp. nov., two new species with the ability to biosynthesize Quantum Dots isolated from soil samples at Union Glacier, Antarctica.</title>
        <authorList>
            <person name="Vargas M."/>
        </authorList>
    </citation>
    <scope>NUCLEOTIDE SEQUENCE [LARGE SCALE GENOMIC DNA]</scope>
    <source>
        <strain evidence="2 3">RC-2-3</strain>
    </source>
</reference>
<accession>A0ABZ2RAC3</accession>
<dbReference type="EMBL" id="CP148033">
    <property type="protein sequence ID" value="WXK94721.1"/>
    <property type="molecule type" value="Genomic_DNA"/>
</dbReference>
<gene>
    <name evidence="2" type="ORF">WHH00_08005</name>
</gene>
<proteinExistence type="predicted"/>
<protein>
    <submittedName>
        <fullName evidence="2">Nuclease-related domain-containing protein</fullName>
    </submittedName>
</protein>
<sequence>MGADATPLLLGERVPGQAVLEELMALQSRVPPRNWLQRVFGASPLRPETITWYKGALGEIAVGQILEGLGPEWLVLHAVPVGTGSADIDHVLVGPAGVFTLNTKNHSGQPVWVAGRALLVAGKRTRHLHCSAHEAARAAKLLSTAAGFPVEVTGVVVIVNPKKLTIKSRPERVAVVREARLLAWLRQLQPVLGTEQVAQIAEAAVRPGTWCRQPPATTDLPALQRSFTALRLLVDQARRRQAAWALSVPAIGLVMLANSAQWGAAILQVLGGP</sequence>
<keyword evidence="3" id="KW-1185">Reference proteome</keyword>
<feature type="domain" description="NERD" evidence="1">
    <location>
        <begin position="54"/>
        <end position="165"/>
    </location>
</feature>
<evidence type="ECO:0000259" key="1">
    <source>
        <dbReference type="PROSITE" id="PS50965"/>
    </source>
</evidence>
<dbReference type="InterPro" id="IPR011528">
    <property type="entry name" value="NERD"/>
</dbReference>
<name>A0ABZ2RAC3_9MICC</name>
<evidence type="ECO:0000313" key="3">
    <source>
        <dbReference type="Proteomes" id="UP001623384"/>
    </source>
</evidence>
<dbReference type="Proteomes" id="UP001623384">
    <property type="component" value="Chromosome"/>
</dbReference>
<dbReference type="Pfam" id="PF08378">
    <property type="entry name" value="NERD"/>
    <property type="match status" value="1"/>
</dbReference>
<organism evidence="2 3">
    <name type="scientific">Pseudarthrobacter quantipunctorum</name>
    <dbReference type="NCBI Taxonomy" id="3128980"/>
    <lineage>
        <taxon>Bacteria</taxon>
        <taxon>Bacillati</taxon>
        <taxon>Actinomycetota</taxon>
        <taxon>Actinomycetes</taxon>
        <taxon>Micrococcales</taxon>
        <taxon>Micrococcaceae</taxon>
        <taxon>Pseudarthrobacter</taxon>
    </lineage>
</organism>